<keyword evidence="5 8" id="KW-0812">Transmembrane</keyword>
<evidence type="ECO:0000256" key="4">
    <source>
        <dbReference type="ARBA" id="ARBA00022475"/>
    </source>
</evidence>
<reference evidence="9" key="1">
    <citation type="submission" date="2019-03" db="EMBL/GenBank/DDBJ databases">
        <title>Serratia marcescens strain N2 draft genome.</title>
        <authorList>
            <person name="Yassin A."/>
            <person name="El-Kenawy N."/>
            <person name="Youssef N.H."/>
        </authorList>
    </citation>
    <scope>NUCLEOTIDE SEQUENCE [LARGE SCALE GENOMIC DNA]</scope>
    <source>
        <strain evidence="9">N2</strain>
    </source>
</reference>
<evidence type="ECO:0000256" key="2">
    <source>
        <dbReference type="ARBA" id="ARBA00007935"/>
    </source>
</evidence>
<comment type="caution">
    <text evidence="9">The sequence shown here is derived from an EMBL/GenBank/DDBJ whole genome shotgun (WGS) entry which is preliminary data.</text>
</comment>
<evidence type="ECO:0000256" key="3">
    <source>
        <dbReference type="ARBA" id="ARBA00022448"/>
    </source>
</evidence>
<comment type="similarity">
    <text evidence="2">Belongs to the binding-protein-dependent transport system permease family. FecCD subfamily.</text>
</comment>
<dbReference type="GO" id="GO:0033214">
    <property type="term" value="P:siderophore-iron import into cell"/>
    <property type="evidence" value="ECO:0007669"/>
    <property type="project" value="TreeGrafter"/>
</dbReference>
<dbReference type="AlphaFoldDB" id="A0A9X8VLC4"/>
<organism evidence="9">
    <name type="scientific">Serratia marcescens</name>
    <dbReference type="NCBI Taxonomy" id="615"/>
    <lineage>
        <taxon>Bacteria</taxon>
        <taxon>Pseudomonadati</taxon>
        <taxon>Pseudomonadota</taxon>
        <taxon>Gammaproteobacteria</taxon>
        <taxon>Enterobacterales</taxon>
        <taxon>Yersiniaceae</taxon>
        <taxon>Serratia</taxon>
    </lineage>
</organism>
<dbReference type="Pfam" id="PF01032">
    <property type="entry name" value="FecCD"/>
    <property type="match status" value="1"/>
</dbReference>
<accession>A0A9X8VLC4</accession>
<sequence>MNVPTPTERTLSSAPHAAYASGFKRIAGFGIGLALLLLCIMASLMLGSKAIPFHTVWLSLQGAASGSDSTIILNARVPRTLAGILAGMALGAAGALIQALTRNPLADPGVLGINAGASFAVVIGIMFFGAATTESYMAYAFVGAALTT</sequence>
<feature type="non-terminal residue" evidence="9">
    <location>
        <position position="148"/>
    </location>
</feature>
<dbReference type="InterPro" id="IPR037294">
    <property type="entry name" value="ABC_BtuC-like"/>
</dbReference>
<dbReference type="GO" id="GO:0022857">
    <property type="term" value="F:transmembrane transporter activity"/>
    <property type="evidence" value="ECO:0007669"/>
    <property type="project" value="InterPro"/>
</dbReference>
<protein>
    <submittedName>
        <fullName evidence="9">Fe(3+)-siderophore ABC transporter permease</fullName>
    </submittedName>
</protein>
<dbReference type="Gene3D" id="1.10.3470.10">
    <property type="entry name" value="ABC transporter involved in vitamin B12 uptake, BtuC"/>
    <property type="match status" value="1"/>
</dbReference>
<dbReference type="InterPro" id="IPR000522">
    <property type="entry name" value="ABC_transptr_permease_BtuC"/>
</dbReference>
<dbReference type="SUPFAM" id="SSF81345">
    <property type="entry name" value="ABC transporter involved in vitamin B12 uptake, BtuC"/>
    <property type="match status" value="1"/>
</dbReference>
<feature type="transmembrane region" description="Helical" evidence="8">
    <location>
        <begin position="81"/>
        <end position="100"/>
    </location>
</feature>
<evidence type="ECO:0000256" key="7">
    <source>
        <dbReference type="ARBA" id="ARBA00023136"/>
    </source>
</evidence>
<proteinExistence type="inferred from homology"/>
<evidence type="ECO:0000256" key="5">
    <source>
        <dbReference type="ARBA" id="ARBA00022692"/>
    </source>
</evidence>
<keyword evidence="7 8" id="KW-0472">Membrane</keyword>
<dbReference type="GO" id="GO:0005886">
    <property type="term" value="C:plasma membrane"/>
    <property type="evidence" value="ECO:0007669"/>
    <property type="project" value="UniProtKB-SubCell"/>
</dbReference>
<feature type="transmembrane region" description="Helical" evidence="8">
    <location>
        <begin position="112"/>
        <end position="131"/>
    </location>
</feature>
<keyword evidence="3" id="KW-0813">Transport</keyword>
<evidence type="ECO:0000256" key="8">
    <source>
        <dbReference type="SAM" id="Phobius"/>
    </source>
</evidence>
<dbReference type="PANTHER" id="PTHR30472:SF1">
    <property type="entry name" value="FE(3+) DICITRATE TRANSPORT SYSTEM PERMEASE PROTEIN FECC-RELATED"/>
    <property type="match status" value="1"/>
</dbReference>
<evidence type="ECO:0000313" key="9">
    <source>
        <dbReference type="EMBL" id="TFV42285.1"/>
    </source>
</evidence>
<comment type="subcellular location">
    <subcellularLocation>
        <location evidence="1">Cell membrane</location>
        <topology evidence="1">Multi-pass membrane protein</topology>
    </subcellularLocation>
</comment>
<evidence type="ECO:0000256" key="1">
    <source>
        <dbReference type="ARBA" id="ARBA00004651"/>
    </source>
</evidence>
<keyword evidence="6 8" id="KW-1133">Transmembrane helix</keyword>
<dbReference type="EMBL" id="SPSG01000350">
    <property type="protein sequence ID" value="TFV42285.1"/>
    <property type="molecule type" value="Genomic_DNA"/>
</dbReference>
<name>A0A9X8VLC4_SERMA</name>
<evidence type="ECO:0000256" key="6">
    <source>
        <dbReference type="ARBA" id="ARBA00022989"/>
    </source>
</evidence>
<keyword evidence="4" id="KW-1003">Cell membrane</keyword>
<gene>
    <name evidence="9" type="ORF">E0L31_03175</name>
</gene>
<feature type="transmembrane region" description="Helical" evidence="8">
    <location>
        <begin position="26"/>
        <end position="46"/>
    </location>
</feature>
<dbReference type="RefSeq" id="WP_265260619.1">
    <property type="nucleotide sequence ID" value="NZ_JAIBLM010000104.1"/>
</dbReference>
<dbReference type="PANTHER" id="PTHR30472">
    <property type="entry name" value="FERRIC ENTEROBACTIN TRANSPORT SYSTEM PERMEASE PROTEIN"/>
    <property type="match status" value="1"/>
</dbReference>